<gene>
    <name evidence="2" type="ORF">MANES_05G199000</name>
</gene>
<sequence length="79" mass="9425">MDFLFQSPGWGVYIYSFLLLCFFLCFESIELLFHKDLYGCICDSLLSCVGFIRSNGCMLFYRFLHHFWASYVFLCFILL</sequence>
<dbReference type="EMBL" id="CM004391">
    <property type="protein sequence ID" value="OAY51243.1"/>
    <property type="molecule type" value="Genomic_DNA"/>
</dbReference>
<evidence type="ECO:0000313" key="2">
    <source>
        <dbReference type="EMBL" id="OAY51243.1"/>
    </source>
</evidence>
<reference evidence="2" key="1">
    <citation type="submission" date="2016-02" db="EMBL/GenBank/DDBJ databases">
        <title>WGS assembly of Manihot esculenta.</title>
        <authorList>
            <person name="Bredeson J.V."/>
            <person name="Prochnik S.E."/>
            <person name="Lyons J.B."/>
            <person name="Schmutz J."/>
            <person name="Grimwood J."/>
            <person name="Vrebalov J."/>
            <person name="Bart R.S."/>
            <person name="Amuge T."/>
            <person name="Ferguson M.E."/>
            <person name="Green R."/>
            <person name="Putnam N."/>
            <person name="Stites J."/>
            <person name="Rounsley S."/>
            <person name="Rokhsar D.S."/>
        </authorList>
    </citation>
    <scope>NUCLEOTIDE SEQUENCE [LARGE SCALE GENOMIC DNA]</scope>
    <source>
        <tissue evidence="2">Leaf</tissue>
    </source>
</reference>
<dbReference type="AlphaFoldDB" id="A0A2C9VY12"/>
<name>A0A2C9VY12_MANES</name>
<keyword evidence="1" id="KW-1133">Transmembrane helix</keyword>
<proteinExistence type="predicted"/>
<feature type="transmembrane region" description="Helical" evidence="1">
    <location>
        <begin position="12"/>
        <end position="29"/>
    </location>
</feature>
<evidence type="ECO:0000256" key="1">
    <source>
        <dbReference type="SAM" id="Phobius"/>
    </source>
</evidence>
<organism evidence="2">
    <name type="scientific">Manihot esculenta</name>
    <name type="common">Cassava</name>
    <name type="synonym">Jatropha manihot</name>
    <dbReference type="NCBI Taxonomy" id="3983"/>
    <lineage>
        <taxon>Eukaryota</taxon>
        <taxon>Viridiplantae</taxon>
        <taxon>Streptophyta</taxon>
        <taxon>Embryophyta</taxon>
        <taxon>Tracheophyta</taxon>
        <taxon>Spermatophyta</taxon>
        <taxon>Magnoliopsida</taxon>
        <taxon>eudicotyledons</taxon>
        <taxon>Gunneridae</taxon>
        <taxon>Pentapetalae</taxon>
        <taxon>rosids</taxon>
        <taxon>fabids</taxon>
        <taxon>Malpighiales</taxon>
        <taxon>Euphorbiaceae</taxon>
        <taxon>Crotonoideae</taxon>
        <taxon>Manihoteae</taxon>
        <taxon>Manihot</taxon>
    </lineage>
</organism>
<accession>A0A2C9VY12</accession>
<feature type="transmembrane region" description="Helical" evidence="1">
    <location>
        <begin position="59"/>
        <end position="78"/>
    </location>
</feature>
<keyword evidence="1" id="KW-0812">Transmembrane</keyword>
<protein>
    <submittedName>
        <fullName evidence="2">Uncharacterized protein</fullName>
    </submittedName>
</protein>
<keyword evidence="1" id="KW-0472">Membrane</keyword>